<dbReference type="GO" id="GO:0005506">
    <property type="term" value="F:iron ion binding"/>
    <property type="evidence" value="ECO:0007669"/>
    <property type="project" value="InterPro"/>
</dbReference>
<dbReference type="PANTHER" id="PTHR33751:SF11">
    <property type="entry name" value="BLL4483 PROTEIN"/>
    <property type="match status" value="1"/>
</dbReference>
<dbReference type="GO" id="GO:0042597">
    <property type="term" value="C:periplasmic space"/>
    <property type="evidence" value="ECO:0007669"/>
    <property type="project" value="InterPro"/>
</dbReference>
<dbReference type="InterPro" id="IPR009056">
    <property type="entry name" value="Cyt_c-like_dom"/>
</dbReference>
<keyword evidence="7" id="KW-0732">Signal</keyword>
<protein>
    <submittedName>
        <fullName evidence="9">Cytochrome C</fullName>
    </submittedName>
</protein>
<feature type="binding site" description="axial binding residue" evidence="5">
    <location>
        <position position="90"/>
    </location>
    <ligand>
        <name>heme c</name>
        <dbReference type="ChEBI" id="CHEBI:61717"/>
        <label>1</label>
    </ligand>
    <ligandPart>
        <name>Fe</name>
        <dbReference type="ChEBI" id="CHEBI:18248"/>
    </ligandPart>
</feature>
<feature type="signal peptide" evidence="7">
    <location>
        <begin position="1"/>
        <end position="27"/>
    </location>
</feature>
<name>A0A149PYI7_9BURK</name>
<keyword evidence="2 5" id="KW-0479">Metal-binding</keyword>
<evidence type="ECO:0000256" key="1">
    <source>
        <dbReference type="ARBA" id="ARBA00022617"/>
    </source>
</evidence>
<evidence type="ECO:0000313" key="10">
    <source>
        <dbReference type="Proteomes" id="UP000075613"/>
    </source>
</evidence>
<dbReference type="GO" id="GO:0009055">
    <property type="term" value="F:electron transfer activity"/>
    <property type="evidence" value="ECO:0007669"/>
    <property type="project" value="InterPro"/>
</dbReference>
<dbReference type="STRING" id="1399968.CI15_08190"/>
<comment type="caution">
    <text evidence="9">The sequence shown here is derived from an EMBL/GenBank/DDBJ whole genome shotgun (WGS) entry which is preliminary data.</text>
</comment>
<dbReference type="Proteomes" id="UP000075613">
    <property type="component" value="Unassembled WGS sequence"/>
</dbReference>
<dbReference type="RefSeq" id="WP_062126038.1">
    <property type="nucleotide sequence ID" value="NZ_LRBG01000004.1"/>
</dbReference>
<feature type="binding site" description="covalent" evidence="4">
    <location>
        <position position="49"/>
    </location>
    <ligand>
        <name>heme c</name>
        <dbReference type="ChEBI" id="CHEBI:61717"/>
        <label>1</label>
    </ligand>
</feature>
<feature type="binding site" description="axial binding residue" evidence="5">
    <location>
        <position position="194"/>
    </location>
    <ligand>
        <name>heme c</name>
        <dbReference type="ChEBI" id="CHEBI:61717"/>
        <label>2</label>
    </ligand>
    <ligandPart>
        <name>Fe</name>
        <dbReference type="ChEBI" id="CHEBI:18248"/>
    </ligandPart>
</feature>
<evidence type="ECO:0000256" key="2">
    <source>
        <dbReference type="ARBA" id="ARBA00022723"/>
    </source>
</evidence>
<feature type="binding site" description="covalent" evidence="4">
    <location>
        <position position="151"/>
    </location>
    <ligand>
        <name>heme c</name>
        <dbReference type="ChEBI" id="CHEBI:61717"/>
        <label>2</label>
    </ligand>
</feature>
<evidence type="ECO:0000256" key="3">
    <source>
        <dbReference type="ARBA" id="ARBA00023004"/>
    </source>
</evidence>
<keyword evidence="1 4" id="KW-0349">Heme</keyword>
<dbReference type="InterPro" id="IPR050597">
    <property type="entry name" value="Cytochrome_c_Oxidase_Subunit"/>
</dbReference>
<evidence type="ECO:0000313" key="9">
    <source>
        <dbReference type="EMBL" id="KXU90130.1"/>
    </source>
</evidence>
<evidence type="ECO:0000256" key="4">
    <source>
        <dbReference type="PIRSR" id="PIRSR000005-1"/>
    </source>
</evidence>
<dbReference type="InterPro" id="IPR024167">
    <property type="entry name" value="Cytochrome_c4-like"/>
</dbReference>
<feature type="domain" description="Cytochrome c" evidence="8">
    <location>
        <begin position="127"/>
        <end position="217"/>
    </location>
</feature>
<dbReference type="GO" id="GO:0020037">
    <property type="term" value="F:heme binding"/>
    <property type="evidence" value="ECO:0007669"/>
    <property type="project" value="InterPro"/>
</dbReference>
<proteinExistence type="predicted"/>
<feature type="binding site" description="axial binding residue" evidence="5">
    <location>
        <position position="50"/>
    </location>
    <ligand>
        <name>heme c</name>
        <dbReference type="ChEBI" id="CHEBI:61717"/>
        <label>1</label>
    </ligand>
    <ligandPart>
        <name>Fe</name>
        <dbReference type="ChEBI" id="CHEBI:18248"/>
    </ligandPart>
</feature>
<comment type="PTM">
    <text evidence="4">Binds 2 heme c groups covalently per subunit.</text>
</comment>
<evidence type="ECO:0000256" key="5">
    <source>
        <dbReference type="PIRSR" id="PIRSR000005-2"/>
    </source>
</evidence>
<dbReference type="AlphaFoldDB" id="A0A149PYI7"/>
<dbReference type="PIRSF" id="PIRSF000005">
    <property type="entry name" value="Cytochrome_c4"/>
    <property type="match status" value="1"/>
</dbReference>
<dbReference type="PROSITE" id="PS51007">
    <property type="entry name" value="CYTC"/>
    <property type="match status" value="2"/>
</dbReference>
<dbReference type="InterPro" id="IPR036909">
    <property type="entry name" value="Cyt_c-like_dom_sf"/>
</dbReference>
<feature type="domain" description="Cytochrome c" evidence="8">
    <location>
        <begin position="28"/>
        <end position="113"/>
    </location>
</feature>
<evidence type="ECO:0000259" key="8">
    <source>
        <dbReference type="PROSITE" id="PS51007"/>
    </source>
</evidence>
<evidence type="ECO:0000256" key="6">
    <source>
        <dbReference type="SAM" id="MobiDB-lite"/>
    </source>
</evidence>
<dbReference type="SUPFAM" id="SSF46626">
    <property type="entry name" value="Cytochrome c"/>
    <property type="match status" value="2"/>
</dbReference>
<keyword evidence="3 5" id="KW-0408">Iron</keyword>
<dbReference type="EMBL" id="LRBG01000004">
    <property type="protein sequence ID" value="KXU90130.1"/>
    <property type="molecule type" value="Genomic_DNA"/>
</dbReference>
<dbReference type="Gene3D" id="1.10.760.10">
    <property type="entry name" value="Cytochrome c-like domain"/>
    <property type="match status" value="2"/>
</dbReference>
<feature type="chain" id="PRO_5007551794" evidence="7">
    <location>
        <begin position="28"/>
        <end position="241"/>
    </location>
</feature>
<dbReference type="PANTHER" id="PTHR33751">
    <property type="entry name" value="CBB3-TYPE CYTOCHROME C OXIDASE SUBUNIT FIXP"/>
    <property type="match status" value="1"/>
</dbReference>
<gene>
    <name evidence="9" type="ORF">CI15_08190</name>
</gene>
<sequence>MYRKTIGTSVLFVLYALHALWSGAAFAATDASGAMPASMDQRMRACTACHGVQGQGRNNDYFPRIAGKPAEYLFNQLIAFRDGGRTYPPMGYLLAFLPDDYLHQISEYFAALQPPYPESDHASVAPKLLAAGEKLVKHGDPARGIPACIACHGARMTGTQPGIPGLLGLHASYIAGQMGTWRSGTRHALAPDCMRTIALKLNDSDISAVSNWLARQPRPADPTPAPASAERLPLACGSQPQ</sequence>
<feature type="binding site" description="axial binding residue" evidence="5">
    <location>
        <position position="152"/>
    </location>
    <ligand>
        <name>heme c</name>
        <dbReference type="ChEBI" id="CHEBI:61717"/>
        <label>2</label>
    </ligand>
    <ligandPart>
        <name>Fe</name>
        <dbReference type="ChEBI" id="CHEBI:18248"/>
    </ligandPart>
</feature>
<feature type="binding site" description="covalent" evidence="4">
    <location>
        <position position="148"/>
    </location>
    <ligand>
        <name>heme c</name>
        <dbReference type="ChEBI" id="CHEBI:61717"/>
        <label>2</label>
    </ligand>
</feature>
<evidence type="ECO:0000256" key="7">
    <source>
        <dbReference type="SAM" id="SignalP"/>
    </source>
</evidence>
<feature type="binding site" description="covalent" evidence="4">
    <location>
        <position position="46"/>
    </location>
    <ligand>
        <name>heme c</name>
        <dbReference type="ChEBI" id="CHEBI:61717"/>
        <label>1</label>
    </ligand>
</feature>
<feature type="region of interest" description="Disordered" evidence="6">
    <location>
        <begin position="215"/>
        <end position="241"/>
    </location>
</feature>
<dbReference type="OrthoDB" id="9773456at2"/>
<accession>A0A149PYI7</accession>
<keyword evidence="10" id="KW-1185">Reference proteome</keyword>
<reference evidence="9 10" key="1">
    <citation type="journal article" date="2015" name="Int. J. Syst. Evol. Microbiol.">
        <title>Burkholderia monticola sp. nov., isolated from mountain soil.</title>
        <authorList>
            <person name="Baek I."/>
            <person name="Seo B."/>
            <person name="Lee I."/>
            <person name="Yi H."/>
            <person name="Chun J."/>
        </authorList>
    </citation>
    <scope>NUCLEOTIDE SEQUENCE [LARGE SCALE GENOMIC DNA]</scope>
    <source>
        <strain evidence="9 10">JC2948</strain>
    </source>
</reference>
<organism evidence="9 10">
    <name type="scientific">Paraburkholderia monticola</name>
    <dbReference type="NCBI Taxonomy" id="1399968"/>
    <lineage>
        <taxon>Bacteria</taxon>
        <taxon>Pseudomonadati</taxon>
        <taxon>Pseudomonadota</taxon>
        <taxon>Betaproteobacteria</taxon>
        <taxon>Burkholderiales</taxon>
        <taxon>Burkholderiaceae</taxon>
        <taxon>Paraburkholderia</taxon>
    </lineage>
</organism>